<sequence length="401" mass="46029">PVLGPELTVDVESESQLTEEDPSSTENEDLFNKSMLISSKLRDNPTEISAGDSETLLSTASRLGGIIARNQHRLLSLQLNLNAQIREMQNLQEYSTLLDNQQNFFKAFTSPVRQFPMEVLAEIFSYHANEEILPPFEPMLLCFTQVCRTRRSASLGCTNLWTCLSINTQIADDWGLVLQRLPGVWFANAKDLPLSFSFLHRFVRLEIRPAELQGLTTFFQLPDNNLPMIREFVFLPRPSGEIPIFGIESLQLFRTTPHLRYFSFLHLAINLCNPASFCVPWNQLIILKTENTLNPYYWQDILHRCPRLEYGSFSIIRFMLQPPPQRQQLFTFKYLNTLEIIFSHTESDIGYLRNVRFPALQNTLITKSGKLVPVDSFIKTFPAGSSRHLRLGGLRMEIPPS</sequence>
<gene>
    <name evidence="2" type="ORF">H0H81_003391</name>
</gene>
<accession>A0A9P7GM75</accession>
<reference evidence="2" key="2">
    <citation type="submission" date="2021-10" db="EMBL/GenBank/DDBJ databases">
        <title>Phylogenomics reveals ancestral predisposition of the termite-cultivated fungus Termitomyces towards a domesticated lifestyle.</title>
        <authorList>
            <person name="Auxier B."/>
            <person name="Grum-Grzhimaylo A."/>
            <person name="Cardenas M.E."/>
            <person name="Lodge J.D."/>
            <person name="Laessoe T."/>
            <person name="Pedersen O."/>
            <person name="Smith M.E."/>
            <person name="Kuyper T.W."/>
            <person name="Franco-Molano E.A."/>
            <person name="Baroni T.J."/>
            <person name="Aanen D.K."/>
        </authorList>
    </citation>
    <scope>NUCLEOTIDE SEQUENCE</scope>
    <source>
        <strain evidence="2">D49</strain>
    </source>
</reference>
<name>A0A9P7GM75_9AGAR</name>
<protein>
    <recommendedName>
        <fullName evidence="4">F-box domain-containing protein</fullName>
    </recommendedName>
</protein>
<comment type="caution">
    <text evidence="2">The sequence shown here is derived from an EMBL/GenBank/DDBJ whole genome shotgun (WGS) entry which is preliminary data.</text>
</comment>
<feature type="non-terminal residue" evidence="2">
    <location>
        <position position="1"/>
    </location>
</feature>
<organism evidence="2 3">
    <name type="scientific">Sphagnurus paluster</name>
    <dbReference type="NCBI Taxonomy" id="117069"/>
    <lineage>
        <taxon>Eukaryota</taxon>
        <taxon>Fungi</taxon>
        <taxon>Dikarya</taxon>
        <taxon>Basidiomycota</taxon>
        <taxon>Agaricomycotina</taxon>
        <taxon>Agaricomycetes</taxon>
        <taxon>Agaricomycetidae</taxon>
        <taxon>Agaricales</taxon>
        <taxon>Tricholomatineae</taxon>
        <taxon>Lyophyllaceae</taxon>
        <taxon>Sphagnurus</taxon>
    </lineage>
</organism>
<feature type="region of interest" description="Disordered" evidence="1">
    <location>
        <begin position="1"/>
        <end position="28"/>
    </location>
</feature>
<dbReference type="OrthoDB" id="2902103at2759"/>
<feature type="compositionally biased region" description="Acidic residues" evidence="1">
    <location>
        <begin position="9"/>
        <end position="28"/>
    </location>
</feature>
<evidence type="ECO:0000256" key="1">
    <source>
        <dbReference type="SAM" id="MobiDB-lite"/>
    </source>
</evidence>
<evidence type="ECO:0000313" key="3">
    <source>
        <dbReference type="Proteomes" id="UP000717328"/>
    </source>
</evidence>
<dbReference type="AlphaFoldDB" id="A0A9P7GM75"/>
<reference evidence="2" key="1">
    <citation type="submission" date="2021-02" db="EMBL/GenBank/DDBJ databases">
        <authorList>
            <person name="Nieuwenhuis M."/>
            <person name="Van De Peppel L.J.J."/>
        </authorList>
    </citation>
    <scope>NUCLEOTIDE SEQUENCE</scope>
    <source>
        <strain evidence="2">D49</strain>
    </source>
</reference>
<keyword evidence="3" id="KW-1185">Reference proteome</keyword>
<dbReference type="Proteomes" id="UP000717328">
    <property type="component" value="Unassembled WGS sequence"/>
</dbReference>
<evidence type="ECO:0008006" key="4">
    <source>
        <dbReference type="Google" id="ProtNLM"/>
    </source>
</evidence>
<proteinExistence type="predicted"/>
<dbReference type="EMBL" id="JABCKI010000927">
    <property type="protein sequence ID" value="KAG5649507.1"/>
    <property type="molecule type" value="Genomic_DNA"/>
</dbReference>
<evidence type="ECO:0000313" key="2">
    <source>
        <dbReference type="EMBL" id="KAG5649507.1"/>
    </source>
</evidence>